<keyword evidence="1" id="KW-0547">Nucleotide-binding</keyword>
<dbReference type="EMBL" id="CP081051">
    <property type="protein sequence ID" value="UWQ42630.1"/>
    <property type="molecule type" value="Genomic_DNA"/>
</dbReference>
<gene>
    <name evidence="1" type="ORF">K3718_05955</name>
</gene>
<name>A0ABY5WM98_9RHOB</name>
<proteinExistence type="predicted"/>
<dbReference type="InterPro" id="IPR027417">
    <property type="entry name" value="P-loop_NTPase"/>
</dbReference>
<keyword evidence="2" id="KW-1185">Reference proteome</keyword>
<dbReference type="GO" id="GO:0005524">
    <property type="term" value="F:ATP binding"/>
    <property type="evidence" value="ECO:0007669"/>
    <property type="project" value="UniProtKB-KW"/>
</dbReference>
<evidence type="ECO:0000313" key="1">
    <source>
        <dbReference type="EMBL" id="UWQ42630.1"/>
    </source>
</evidence>
<keyword evidence="1" id="KW-0067">ATP-binding</keyword>
<sequence length="165" mass="18035">MSGRSPVLHLFCGKMASGKSTLAASLARADCAVLIAEDQWLSSLFGPEMSTAQDYLRFASRLRSRMAPHVVSLLNAGVSVVLDFPANTAETRAWMRGILDQTGAAHQLHVLAVPDDLCMARLRQRNADGSHPFAPTEAQFRRFSAHYSEPTAEEGFDILRHVPEG</sequence>
<dbReference type="Proteomes" id="UP001058514">
    <property type="component" value="Chromosome"/>
</dbReference>
<evidence type="ECO:0000313" key="2">
    <source>
        <dbReference type="Proteomes" id="UP001058514"/>
    </source>
</evidence>
<organism evidence="1 2">
    <name type="scientific">Leisingera aquaemixtae</name>
    <dbReference type="NCBI Taxonomy" id="1396826"/>
    <lineage>
        <taxon>Bacteria</taxon>
        <taxon>Pseudomonadati</taxon>
        <taxon>Pseudomonadota</taxon>
        <taxon>Alphaproteobacteria</taxon>
        <taxon>Rhodobacterales</taxon>
        <taxon>Roseobacteraceae</taxon>
        <taxon>Leisingera</taxon>
    </lineage>
</organism>
<dbReference type="SUPFAM" id="SSF52540">
    <property type="entry name" value="P-loop containing nucleoside triphosphate hydrolases"/>
    <property type="match status" value="1"/>
</dbReference>
<protein>
    <submittedName>
        <fullName evidence="1">ATP-binding protein</fullName>
    </submittedName>
</protein>
<reference evidence="1" key="1">
    <citation type="submission" date="2021-08" db="EMBL/GenBank/DDBJ databases">
        <authorList>
            <person name="Nwanade C."/>
            <person name="Wang M."/>
            <person name="Masoudi A."/>
            <person name="Yu Z."/>
            <person name="Liu J."/>
        </authorList>
    </citation>
    <scope>NUCLEOTIDE SEQUENCE</scope>
    <source>
        <strain evidence="1">S166</strain>
    </source>
</reference>
<dbReference type="Pfam" id="PF13671">
    <property type="entry name" value="AAA_33"/>
    <property type="match status" value="1"/>
</dbReference>
<accession>A0ABY5WM98</accession>
<dbReference type="Gene3D" id="3.40.50.300">
    <property type="entry name" value="P-loop containing nucleotide triphosphate hydrolases"/>
    <property type="match status" value="1"/>
</dbReference>